<comment type="caution">
    <text evidence="4">The sequence shown here is derived from an EMBL/GenBank/DDBJ whole genome shotgun (WGS) entry which is preliminary data.</text>
</comment>
<feature type="domain" description="Phage terminase large subunit GpA ATPase" evidence="2">
    <location>
        <begin position="74"/>
        <end position="322"/>
    </location>
</feature>
<dbReference type="Pfam" id="PF20454">
    <property type="entry name" value="GpA_nuclease"/>
    <property type="match status" value="1"/>
</dbReference>
<dbReference type="AlphaFoldDB" id="A0A6N9TJ36"/>
<protein>
    <submittedName>
        <fullName evidence="4">Terminase</fullName>
    </submittedName>
</protein>
<feature type="region of interest" description="Disordered" evidence="1">
    <location>
        <begin position="636"/>
        <end position="661"/>
    </location>
</feature>
<evidence type="ECO:0000313" key="5">
    <source>
        <dbReference type="Proteomes" id="UP000469346"/>
    </source>
</evidence>
<organism evidence="4 5">
    <name type="scientific">Dissulfurirhabdus thermomarina</name>
    <dbReference type="NCBI Taxonomy" id="1765737"/>
    <lineage>
        <taxon>Bacteria</taxon>
        <taxon>Deltaproteobacteria</taxon>
        <taxon>Dissulfurirhabdaceae</taxon>
        <taxon>Dissulfurirhabdus</taxon>
    </lineage>
</organism>
<dbReference type="InterPro" id="IPR046453">
    <property type="entry name" value="GpA_ATPase"/>
</dbReference>
<dbReference type="Proteomes" id="UP000469346">
    <property type="component" value="Unassembled WGS sequence"/>
</dbReference>
<dbReference type="EMBL" id="JAAGRR010000001">
    <property type="protein sequence ID" value="NDY41265.1"/>
    <property type="molecule type" value="Genomic_DNA"/>
</dbReference>
<evidence type="ECO:0000256" key="1">
    <source>
        <dbReference type="SAM" id="MobiDB-lite"/>
    </source>
</evidence>
<dbReference type="GO" id="GO:0004519">
    <property type="term" value="F:endonuclease activity"/>
    <property type="evidence" value="ECO:0007669"/>
    <property type="project" value="InterPro"/>
</dbReference>
<dbReference type="Pfam" id="PF05876">
    <property type="entry name" value="GpA_ATPase"/>
    <property type="match status" value="1"/>
</dbReference>
<accession>A0A6N9TJ36</accession>
<proteinExistence type="predicted"/>
<reference evidence="4 5" key="1">
    <citation type="submission" date="2020-02" db="EMBL/GenBank/DDBJ databases">
        <title>Comparative genomics of sulfur disproportionating microorganisms.</title>
        <authorList>
            <person name="Ward L.M."/>
            <person name="Bertran E."/>
            <person name="Johnston D.T."/>
        </authorList>
    </citation>
    <scope>NUCLEOTIDE SEQUENCE [LARGE SCALE GENOMIC DNA]</scope>
    <source>
        <strain evidence="4 5">DSM 100025</strain>
    </source>
</reference>
<dbReference type="RefSeq" id="WP_163297383.1">
    <property type="nucleotide sequence ID" value="NZ_JAAGRR010000001.1"/>
</dbReference>
<gene>
    <name evidence="4" type="ORF">G3N55_00170</name>
</gene>
<keyword evidence="5" id="KW-1185">Reference proteome</keyword>
<sequence length="661" mass="73688">MAARPQFAPRRVRRRVWPPWFPTSLAAAVPESRRRFTARLSQAERRVFRRRRPIQPSAWAERHRVLTTGPMAGAKWSNALVPYLAGIMDASFAPGVQTIILCKAPQVGGSSMVDTCLGYCADRQPGPALIVYPDRQTARDNSTDRIQPMFRASPQLARLLTGAEDDVSALRIRLATMILYMGWAGSTTALGNRSIRYLALDELDKYQPATTREADPERLAEKRVTAYPIDHKIWKISTPTVESGPIWRALTQEAQAVFVWQAVCPDCGHRQVMNFGGIRWGGGGEADPEDVEARRLAGYVCEACGSVWSDHRRDLAVRAGGWVRGARLEEDGHGRWVAGGDDLAATLRRLRPRKIGFHIPGWVSPFVSLSSVAAAFLRARRDKAALKDFCNAYLAEPWVDYTQDRQETALLRLRDDRPDGVVPAGGRVACLLAAVDTQDNGFWFEVRAFGYGPAAPSWGVHAGFVDTKEALAQVLFGADYLDADGEHYSVYAAGIDTGGHRTVEIYDFCRRFPGRLIPIKGERRMAQPFAWSQIEYYPGTRRPIPGGLKLLRVNTKIYKDNLAAKLEIAPADPGAWLFSSAYTEEWARQLCAETLDEAGEWVNPRKRPNHAWDVSCYLLALADLYRVKLWPRPGERRRTGGGEPAGGGRPNPYVHGVWRRG</sequence>
<evidence type="ECO:0000259" key="3">
    <source>
        <dbReference type="Pfam" id="PF20454"/>
    </source>
</evidence>
<dbReference type="GO" id="GO:0016887">
    <property type="term" value="F:ATP hydrolysis activity"/>
    <property type="evidence" value="ECO:0007669"/>
    <property type="project" value="InterPro"/>
</dbReference>
<dbReference type="InterPro" id="IPR046454">
    <property type="entry name" value="GpA_endonuclease"/>
</dbReference>
<evidence type="ECO:0000313" key="4">
    <source>
        <dbReference type="EMBL" id="NDY41265.1"/>
    </source>
</evidence>
<name>A0A6N9TJ36_DISTH</name>
<feature type="domain" description="Terminase large subunit GpA endonuclease" evidence="3">
    <location>
        <begin position="355"/>
        <end position="628"/>
    </location>
</feature>
<evidence type="ECO:0000259" key="2">
    <source>
        <dbReference type="Pfam" id="PF05876"/>
    </source>
</evidence>